<keyword evidence="3" id="KW-0677">Repeat</keyword>
<dbReference type="PROSITE" id="PS50157">
    <property type="entry name" value="ZINC_FINGER_C2H2_2"/>
    <property type="match status" value="2"/>
</dbReference>
<keyword evidence="7" id="KW-0804">Transcription</keyword>
<evidence type="ECO:0000256" key="7">
    <source>
        <dbReference type="ARBA" id="ARBA00023163"/>
    </source>
</evidence>
<evidence type="ECO:0000256" key="2">
    <source>
        <dbReference type="ARBA" id="ARBA00022723"/>
    </source>
</evidence>
<dbReference type="PROSITE" id="PS00028">
    <property type="entry name" value="ZINC_FINGER_C2H2_1"/>
    <property type="match status" value="2"/>
</dbReference>
<dbReference type="GO" id="GO:0045893">
    <property type="term" value="P:positive regulation of DNA-templated transcription"/>
    <property type="evidence" value="ECO:0007669"/>
    <property type="project" value="UniProtKB-ARBA"/>
</dbReference>
<accession>A0AAD6G5R3</accession>
<keyword evidence="2" id="KW-0479">Metal-binding</keyword>
<evidence type="ECO:0000256" key="4">
    <source>
        <dbReference type="ARBA" id="ARBA00022771"/>
    </source>
</evidence>
<comment type="caution">
    <text evidence="11">The sequence shown here is derived from an EMBL/GenBank/DDBJ whole genome shotgun (WGS) entry which is preliminary data.</text>
</comment>
<dbReference type="InterPro" id="IPR036236">
    <property type="entry name" value="Znf_C2H2_sf"/>
</dbReference>
<dbReference type="InterPro" id="IPR007219">
    <property type="entry name" value="XnlR_reg_dom"/>
</dbReference>
<reference evidence="11" key="2">
    <citation type="journal article" date="2023" name="IMA Fungus">
        <title>Comparative genomic study of the Penicillium genus elucidates a diverse pangenome and 15 lateral gene transfer events.</title>
        <authorList>
            <person name="Petersen C."/>
            <person name="Sorensen T."/>
            <person name="Nielsen M.R."/>
            <person name="Sondergaard T.E."/>
            <person name="Sorensen J.L."/>
            <person name="Fitzpatrick D.A."/>
            <person name="Frisvad J.C."/>
            <person name="Nielsen K.L."/>
        </authorList>
    </citation>
    <scope>NUCLEOTIDE SEQUENCE</scope>
    <source>
        <strain evidence="11">IBT 16125</strain>
    </source>
</reference>
<dbReference type="GO" id="GO:0043565">
    <property type="term" value="F:sequence-specific DNA binding"/>
    <property type="evidence" value="ECO:0007669"/>
    <property type="project" value="UniProtKB-ARBA"/>
</dbReference>
<evidence type="ECO:0000256" key="5">
    <source>
        <dbReference type="ARBA" id="ARBA00022833"/>
    </source>
</evidence>
<dbReference type="GO" id="GO:0005634">
    <property type="term" value="C:nucleus"/>
    <property type="evidence" value="ECO:0007669"/>
    <property type="project" value="UniProtKB-SubCell"/>
</dbReference>
<name>A0AAD6G5R3_9EURO</name>
<dbReference type="EMBL" id="JAPVEA010000002">
    <property type="protein sequence ID" value="KAJ5460734.1"/>
    <property type="molecule type" value="Genomic_DNA"/>
</dbReference>
<keyword evidence="6" id="KW-0805">Transcription regulation</keyword>
<dbReference type="Proteomes" id="UP001213681">
    <property type="component" value="Unassembled WGS sequence"/>
</dbReference>
<gene>
    <name evidence="11" type="ORF">N7458_002286</name>
</gene>
<evidence type="ECO:0000313" key="12">
    <source>
        <dbReference type="Proteomes" id="UP001213681"/>
    </source>
</evidence>
<dbReference type="AlphaFoldDB" id="A0AAD6G5R3"/>
<comment type="subcellular location">
    <subcellularLocation>
        <location evidence="1">Nucleus</location>
    </subcellularLocation>
</comment>
<reference evidence="11" key="1">
    <citation type="submission" date="2022-12" db="EMBL/GenBank/DDBJ databases">
        <authorList>
            <person name="Petersen C."/>
        </authorList>
    </citation>
    <scope>NUCLEOTIDE SEQUENCE</scope>
    <source>
        <strain evidence="11">IBT 16125</strain>
    </source>
</reference>
<dbReference type="GO" id="GO:0006351">
    <property type="term" value="P:DNA-templated transcription"/>
    <property type="evidence" value="ECO:0007669"/>
    <property type="project" value="InterPro"/>
</dbReference>
<dbReference type="GO" id="GO:0008270">
    <property type="term" value="F:zinc ion binding"/>
    <property type="evidence" value="ECO:0007669"/>
    <property type="project" value="UniProtKB-KW"/>
</dbReference>
<evidence type="ECO:0000259" key="10">
    <source>
        <dbReference type="PROSITE" id="PS50157"/>
    </source>
</evidence>
<dbReference type="SMART" id="SM00355">
    <property type="entry name" value="ZnF_C2H2"/>
    <property type="match status" value="2"/>
</dbReference>
<evidence type="ECO:0000256" key="6">
    <source>
        <dbReference type="ARBA" id="ARBA00023015"/>
    </source>
</evidence>
<evidence type="ECO:0000256" key="8">
    <source>
        <dbReference type="ARBA" id="ARBA00023242"/>
    </source>
</evidence>
<sequence length="803" mass="90980">MRQRPRDVPYRIPCAQCDKTFSKVEHLNRHQLAHTGERPYKCPICTKDFARRDVLLRHRRNHSTKDQEKLSTVPKVKGQELAQSHQDGSPEICIDGHIDEIVNSTMNAKNPFSEVIPPMTGNPELPEVRRAADSNTDFLNLLFNSPFDDPLTSTPGVLNNSSSVTLGINSLVHPALEVFDNTGVINNTRNTLKPLNDIRKIWPGKSQSTRRPRFWHEIAFNSPDNIFSSHNIRMYPENAQDIADEIETTDVSLTHEVKERLRLLKTRILTCPCNNVFVDQSTCGQRYLCINTTEVFDQGIYLYLHKYQPSYLVLHPATFHPENVSETLLFVMCMIGISFLKTEDAASFIRRAYPEILNEVFTQFIFATTESRAPTEILNHLVLAHHVLFIFISTGGNLAPEMSRTLYLHTMMTAQQYGFFCSKDNENFEQLLPLHLEASVRWKAWSRVESTKNLIIGLVLHDSWLSDLFTINPIIRTDAICLSLPQENALYLAPSSRKWEEFSRVASHVNQILELSAYGFTLPTLQGRTHAFSLYGLLCTALLRVTADTHRLIRSSDLIPPEQRRYVPCNTFRLDRGASVSAPLLTEMIQLYEDTLRNSNPNCIVIWHSVCILLTVDIDVLGRAAGRDGAESMVEARKALASWAQTASARRACLHAAQTFRILSHRKPADGTAFQSVRTLFMAALVLGMYILTNSTFPQADSSDDGTPFDLANADVDWRMVGDEGFSSSELSITEDTGRVEHEAIRFIRFGGPVVIDRKIYFPGARHAQRIILEFAGLLDEVGTHWMADYARLLYIIHDMMTD</sequence>
<protein>
    <recommendedName>
        <fullName evidence="10">C2H2-type domain-containing protein</fullName>
    </recommendedName>
</protein>
<keyword evidence="5" id="KW-0862">Zinc</keyword>
<dbReference type="Pfam" id="PF00096">
    <property type="entry name" value="zf-C2H2"/>
    <property type="match status" value="2"/>
</dbReference>
<dbReference type="Pfam" id="PF04082">
    <property type="entry name" value="Fungal_trans"/>
    <property type="match status" value="1"/>
</dbReference>
<dbReference type="GO" id="GO:0005694">
    <property type="term" value="C:chromosome"/>
    <property type="evidence" value="ECO:0007669"/>
    <property type="project" value="UniProtKB-ARBA"/>
</dbReference>
<evidence type="ECO:0000256" key="3">
    <source>
        <dbReference type="ARBA" id="ARBA00022737"/>
    </source>
</evidence>
<feature type="domain" description="C2H2-type" evidence="10">
    <location>
        <begin position="12"/>
        <end position="39"/>
    </location>
</feature>
<keyword evidence="12" id="KW-1185">Reference proteome</keyword>
<dbReference type="RefSeq" id="XP_056769776.1">
    <property type="nucleotide sequence ID" value="XM_056905669.1"/>
</dbReference>
<dbReference type="PANTHER" id="PTHR47660:SF2">
    <property type="entry name" value="TRANSCRIPTION FACTOR WITH C2H2 AND ZN(2)-CYS(6) DNA BINDING DOMAIN (EUROFUNG)"/>
    <property type="match status" value="1"/>
</dbReference>
<evidence type="ECO:0000313" key="11">
    <source>
        <dbReference type="EMBL" id="KAJ5460734.1"/>
    </source>
</evidence>
<keyword evidence="8" id="KW-0539">Nucleus</keyword>
<dbReference type="CDD" id="cd12148">
    <property type="entry name" value="fungal_TF_MHR"/>
    <property type="match status" value="1"/>
</dbReference>
<dbReference type="GeneID" id="81595912"/>
<evidence type="ECO:0000256" key="9">
    <source>
        <dbReference type="PROSITE-ProRule" id="PRU00042"/>
    </source>
</evidence>
<dbReference type="PANTHER" id="PTHR47660">
    <property type="entry name" value="TRANSCRIPTION FACTOR WITH C2H2 AND ZN(2)-CYS(6) DNA BINDING DOMAIN (EUROFUNG)-RELATED-RELATED"/>
    <property type="match status" value="1"/>
</dbReference>
<evidence type="ECO:0000256" key="1">
    <source>
        <dbReference type="ARBA" id="ARBA00004123"/>
    </source>
</evidence>
<proteinExistence type="predicted"/>
<feature type="domain" description="C2H2-type" evidence="10">
    <location>
        <begin position="40"/>
        <end position="67"/>
    </location>
</feature>
<dbReference type="Gene3D" id="3.30.160.60">
    <property type="entry name" value="Classic Zinc Finger"/>
    <property type="match status" value="2"/>
</dbReference>
<dbReference type="SUPFAM" id="SSF57667">
    <property type="entry name" value="beta-beta-alpha zinc fingers"/>
    <property type="match status" value="1"/>
</dbReference>
<keyword evidence="4 9" id="KW-0863">Zinc-finger</keyword>
<dbReference type="FunFam" id="3.30.160.60:FF:000744">
    <property type="entry name" value="zinc finger E-box-binding homeobox 1"/>
    <property type="match status" value="1"/>
</dbReference>
<dbReference type="FunFam" id="3.30.160.60:FF:001732">
    <property type="entry name" value="Zgc:162936"/>
    <property type="match status" value="1"/>
</dbReference>
<organism evidence="11 12">
    <name type="scientific">Penicillium daleae</name>
    <dbReference type="NCBI Taxonomy" id="63821"/>
    <lineage>
        <taxon>Eukaryota</taxon>
        <taxon>Fungi</taxon>
        <taxon>Dikarya</taxon>
        <taxon>Ascomycota</taxon>
        <taxon>Pezizomycotina</taxon>
        <taxon>Eurotiomycetes</taxon>
        <taxon>Eurotiomycetidae</taxon>
        <taxon>Eurotiales</taxon>
        <taxon>Aspergillaceae</taxon>
        <taxon>Penicillium</taxon>
    </lineage>
</organism>
<dbReference type="InterPro" id="IPR013087">
    <property type="entry name" value="Znf_C2H2_type"/>
</dbReference>